<reference evidence="3" key="1">
    <citation type="journal article" date="2019" name="Int. J. Syst. Evol. Microbiol.">
        <title>The Global Catalogue of Microorganisms (GCM) 10K type strain sequencing project: providing services to taxonomists for standard genome sequencing and annotation.</title>
        <authorList>
            <consortium name="The Broad Institute Genomics Platform"/>
            <consortium name="The Broad Institute Genome Sequencing Center for Infectious Disease"/>
            <person name="Wu L."/>
            <person name="Ma J."/>
        </authorList>
    </citation>
    <scope>NUCLEOTIDE SEQUENCE [LARGE SCALE GENOMIC DNA]</scope>
    <source>
        <strain evidence="3">KCTC 42875</strain>
    </source>
</reference>
<dbReference type="Pfam" id="PF13645">
    <property type="entry name" value="YkuD_2"/>
    <property type="match status" value="1"/>
</dbReference>
<dbReference type="RefSeq" id="WP_386757405.1">
    <property type="nucleotide sequence ID" value="NZ_JBHRXK010000001.1"/>
</dbReference>
<evidence type="ECO:0000313" key="3">
    <source>
        <dbReference type="Proteomes" id="UP001595740"/>
    </source>
</evidence>
<evidence type="ECO:0000256" key="1">
    <source>
        <dbReference type="SAM" id="SignalP"/>
    </source>
</evidence>
<gene>
    <name evidence="2" type="ORF">ACFOLC_03085</name>
</gene>
<dbReference type="Proteomes" id="UP001595740">
    <property type="component" value="Unassembled WGS sequence"/>
</dbReference>
<keyword evidence="1" id="KW-0732">Signal</keyword>
<dbReference type="EMBL" id="JBHRXK010000001">
    <property type="protein sequence ID" value="MFC3549993.1"/>
    <property type="molecule type" value="Genomic_DNA"/>
</dbReference>
<name>A0ABV7RLH7_9GAMM</name>
<proteinExistence type="predicted"/>
<evidence type="ECO:0000313" key="2">
    <source>
        <dbReference type="EMBL" id="MFC3549993.1"/>
    </source>
</evidence>
<accession>A0ABV7RLH7</accession>
<protein>
    <submittedName>
        <fullName evidence="2">Murein L,D-transpeptidase catalytic domain family protein</fullName>
    </submittedName>
</protein>
<keyword evidence="3" id="KW-1185">Reference proteome</keyword>
<feature type="signal peptide" evidence="1">
    <location>
        <begin position="1"/>
        <end position="22"/>
    </location>
</feature>
<sequence length="274" mass="28917">MKPTRYLLLAVAALLPAAPGLSARKPSQSPSPVNTVPIAASAPVEAAPTPVSPLTRMAPSADPKVLRLAQAAMQCAQAGGMGVDARRLAVIDYSRPSLLPRLWVFDLVAGKLLHEEVVAHGQGSGENLATRFSNRNGSHQSSLGLFVTRDTYQGRNGYSLRMHGLEPGVNDAAMARAIVMHGADYVNPAAGQRMGRLGRSWGCPAVRSAIARPIIDLLKNGQFVFSYYPDQAWLARSALLNCPAAKLAKQAINKHAIGKHAIAKPTTVAHGASG</sequence>
<dbReference type="InterPro" id="IPR032676">
    <property type="entry name" value="YkuD_2"/>
</dbReference>
<organism evidence="2 3">
    <name type="scientific">Lysobacter cavernae</name>
    <dbReference type="NCBI Taxonomy" id="1685901"/>
    <lineage>
        <taxon>Bacteria</taxon>
        <taxon>Pseudomonadati</taxon>
        <taxon>Pseudomonadota</taxon>
        <taxon>Gammaproteobacteria</taxon>
        <taxon>Lysobacterales</taxon>
        <taxon>Lysobacteraceae</taxon>
        <taxon>Lysobacter</taxon>
    </lineage>
</organism>
<dbReference type="PANTHER" id="PTHR38477">
    <property type="entry name" value="HYPOTHETICAL EXPORTED PROTEIN"/>
    <property type="match status" value="1"/>
</dbReference>
<feature type="chain" id="PRO_5047263679" evidence="1">
    <location>
        <begin position="23"/>
        <end position="274"/>
    </location>
</feature>
<dbReference type="PANTHER" id="PTHR38477:SF1">
    <property type="entry name" value="MUREIN L,D-TRANSPEPTIDASE CATALYTIC DOMAIN FAMILY PROTEIN"/>
    <property type="match status" value="1"/>
</dbReference>
<comment type="caution">
    <text evidence="2">The sequence shown here is derived from an EMBL/GenBank/DDBJ whole genome shotgun (WGS) entry which is preliminary data.</text>
</comment>